<dbReference type="GO" id="GO:0035657">
    <property type="term" value="C:eRF1 methyltransferase complex"/>
    <property type="evidence" value="ECO:0007669"/>
    <property type="project" value="TreeGrafter"/>
</dbReference>
<keyword evidence="3 8" id="KW-0808">Transferase</keyword>
<dbReference type="InterPro" id="IPR029063">
    <property type="entry name" value="SAM-dependent_MTases_sf"/>
</dbReference>
<dbReference type="InterPro" id="IPR007848">
    <property type="entry name" value="Small_mtfrase_dom"/>
</dbReference>
<organism evidence="8 9">
    <name type="scientific">Jonesia denitrificans (strain ATCC 14870 / DSM 20603 / BCRC 15368 / CIP 55.134 / JCM 11481 / NBRC 15587 / NCTC 10816 / Prevot 55134)</name>
    <name type="common">Listeria denitrificans</name>
    <dbReference type="NCBI Taxonomy" id="471856"/>
    <lineage>
        <taxon>Bacteria</taxon>
        <taxon>Bacillati</taxon>
        <taxon>Actinomycetota</taxon>
        <taxon>Actinomycetes</taxon>
        <taxon>Micrococcales</taxon>
        <taxon>Jonesiaceae</taxon>
        <taxon>Jonesia</taxon>
    </lineage>
</organism>
<dbReference type="PANTHER" id="PTHR45875:SF1">
    <property type="entry name" value="METHYLTRANSFERASE N6AMT1"/>
    <property type="match status" value="1"/>
</dbReference>
<dbReference type="GO" id="GO:0032259">
    <property type="term" value="P:methylation"/>
    <property type="evidence" value="ECO:0007669"/>
    <property type="project" value="UniProtKB-KW"/>
</dbReference>
<dbReference type="CDD" id="cd02440">
    <property type="entry name" value="AdoMet_MTases"/>
    <property type="match status" value="1"/>
</dbReference>
<name>C7R1K6_JONDD</name>
<reference evidence="8 9" key="1">
    <citation type="journal article" date="2009" name="Stand. Genomic Sci.">
        <title>Complete genome sequence of Jonesia denitrificans type strain (Prevot 55134).</title>
        <authorList>
            <person name="Pukall R."/>
            <person name="Gehrich-Schroter G."/>
            <person name="Lapidus A."/>
            <person name="Nolan M."/>
            <person name="Glavina Del Rio T."/>
            <person name="Lucas S."/>
            <person name="Chen F."/>
            <person name="Tice H."/>
            <person name="Pitluck S."/>
            <person name="Cheng J.F."/>
            <person name="Copeland A."/>
            <person name="Saunders E."/>
            <person name="Brettin T."/>
            <person name="Detter J.C."/>
            <person name="Bruce D."/>
            <person name="Goodwin L."/>
            <person name="Pati A."/>
            <person name="Ivanova N."/>
            <person name="Mavromatis K."/>
            <person name="Ovchinnikova G."/>
            <person name="Chen A."/>
            <person name="Palaniappan K."/>
            <person name="Land M."/>
            <person name="Hauser L."/>
            <person name="Chang Y.J."/>
            <person name="Jeffries C.D."/>
            <person name="Chain P."/>
            <person name="Goker M."/>
            <person name="Bristow J."/>
            <person name="Eisen J.A."/>
            <person name="Markowitz V."/>
            <person name="Hugenholtz P."/>
            <person name="Kyrpides N.C."/>
            <person name="Klenk H.P."/>
            <person name="Han C."/>
        </authorList>
    </citation>
    <scope>NUCLEOTIDE SEQUENCE [LARGE SCALE GENOMIC DNA]</scope>
    <source>
        <strain evidence="9">ATCC 14870 / DSM 20603 / BCRC 15368 / CIP 55.134 / JCM 11481 / NBRC 15587 / NCTC 10816 / Prevot 55134</strain>
    </source>
</reference>
<dbReference type="GO" id="GO:0003676">
    <property type="term" value="F:nucleic acid binding"/>
    <property type="evidence" value="ECO:0007669"/>
    <property type="project" value="InterPro"/>
</dbReference>
<evidence type="ECO:0000256" key="1">
    <source>
        <dbReference type="ARBA" id="ARBA00006149"/>
    </source>
</evidence>
<keyword evidence="2 8" id="KW-0489">Methyltransferase</keyword>
<dbReference type="HOGENOM" id="CLU_022532_0_0_11"/>
<dbReference type="STRING" id="471856.Jden_2204"/>
<dbReference type="eggNOG" id="COG2890">
    <property type="taxonomic scope" value="Bacteria"/>
</dbReference>
<dbReference type="SUPFAM" id="SSF53335">
    <property type="entry name" value="S-adenosyl-L-methionine-dependent methyltransferases"/>
    <property type="match status" value="1"/>
</dbReference>
<evidence type="ECO:0000256" key="2">
    <source>
        <dbReference type="ARBA" id="ARBA00022603"/>
    </source>
</evidence>
<dbReference type="GO" id="GO:0008757">
    <property type="term" value="F:S-adenosylmethionine-dependent methyltransferase activity"/>
    <property type="evidence" value="ECO:0007669"/>
    <property type="project" value="TreeGrafter"/>
</dbReference>
<dbReference type="InterPro" id="IPR002052">
    <property type="entry name" value="DNA_methylase_N6_adenine_CS"/>
</dbReference>
<keyword evidence="4" id="KW-0949">S-adenosyl-L-methionine</keyword>
<proteinExistence type="inferred from homology"/>
<dbReference type="Pfam" id="PF23186">
    <property type="entry name" value="DUF7059"/>
    <property type="match status" value="1"/>
</dbReference>
<dbReference type="InterPro" id="IPR055487">
    <property type="entry name" value="DUF7059"/>
</dbReference>
<dbReference type="GO" id="GO:0008170">
    <property type="term" value="F:N-methyltransferase activity"/>
    <property type="evidence" value="ECO:0007669"/>
    <property type="project" value="UniProtKB-ARBA"/>
</dbReference>
<feature type="domain" description="DUF7059" evidence="7">
    <location>
        <begin position="41"/>
        <end position="121"/>
    </location>
</feature>
<dbReference type="Pfam" id="PF05175">
    <property type="entry name" value="MTS"/>
    <property type="match status" value="1"/>
</dbReference>
<accession>C7R1K6</accession>
<comment type="similarity">
    <text evidence="1">Belongs to the eukaryotic/archaeal PrmC-related family.</text>
</comment>
<dbReference type="PROSITE" id="PS00092">
    <property type="entry name" value="N6_MTASE"/>
    <property type="match status" value="1"/>
</dbReference>
<dbReference type="KEGG" id="jde:Jden_2204"/>
<dbReference type="GO" id="GO:0008276">
    <property type="term" value="F:protein methyltransferase activity"/>
    <property type="evidence" value="ECO:0007669"/>
    <property type="project" value="TreeGrafter"/>
</dbReference>
<evidence type="ECO:0000256" key="4">
    <source>
        <dbReference type="ARBA" id="ARBA00022691"/>
    </source>
</evidence>
<evidence type="ECO:0000313" key="8">
    <source>
        <dbReference type="EMBL" id="ACV09841.1"/>
    </source>
</evidence>
<feature type="domain" description="Methyltransferase small" evidence="6">
    <location>
        <begin position="175"/>
        <end position="264"/>
    </location>
</feature>
<dbReference type="InterPro" id="IPR052190">
    <property type="entry name" value="Euk-Arch_PrmC-MTase"/>
</dbReference>
<gene>
    <name evidence="8" type="ordered locus">Jden_2204</name>
</gene>
<protein>
    <submittedName>
        <fullName evidence="8">Methyltransferase small</fullName>
    </submittedName>
</protein>
<evidence type="ECO:0000259" key="7">
    <source>
        <dbReference type="Pfam" id="PF23186"/>
    </source>
</evidence>
<feature type="region of interest" description="Disordered" evidence="5">
    <location>
        <begin position="1"/>
        <end position="25"/>
    </location>
</feature>
<dbReference type="PANTHER" id="PTHR45875">
    <property type="entry name" value="METHYLTRANSFERASE N6AMT1"/>
    <property type="match status" value="1"/>
</dbReference>
<dbReference type="Gene3D" id="3.40.50.150">
    <property type="entry name" value="Vaccinia Virus protein VP39"/>
    <property type="match status" value="1"/>
</dbReference>
<dbReference type="EMBL" id="CP001706">
    <property type="protein sequence ID" value="ACV09841.1"/>
    <property type="molecule type" value="Genomic_DNA"/>
</dbReference>
<dbReference type="AlphaFoldDB" id="C7R1K6"/>
<sequence length="536" mass="57541">MPLSASIGGISDNRGMNALPSTPAPTVTDTVTTLRADLESAEYTVDRIRELVGEVANDALHREQRLPALRAVESVMSPLAVLVRFFVVGLPISADERDLAFPRTSAQALIEMGVAAQESEEGAVTYRALVNVRPVVLTDTGGEVTWWLASDLGETATGRALHPDHVLGAGGASFTLAQVTPRTNVGRVLDIGTGCGVQALAATRHARQVMATDISPRAVAFARFNAALNDSDVEIREGSFFEPVHGETFDLVVSNPPFVITPRTGTDLALYEYRDGGAAGDRVVAQMVTDVPQYLAAGGCAVMLGNWEVTAGSRWDEGPRAWIEQARALHGDLDAWVIQREFLDPAHYAETWLRDGGMTQDRDRELWESAYRAWLDDFASRTVEGVGFGIIVIRRPVQARAAWTRCEEITGDVSQPLGPTIAATLAGVDVLKEMTDHELLEQRLRTAADVTEERYITPGVGEPSVIIIRQGGGLRRAVQADTVLAGFVSACDGELTAGQIMSAICALMDLPVDDTLAATLPTIRGLITDGILTFTA</sequence>
<evidence type="ECO:0000313" key="9">
    <source>
        <dbReference type="Proteomes" id="UP000000628"/>
    </source>
</evidence>
<evidence type="ECO:0000256" key="3">
    <source>
        <dbReference type="ARBA" id="ARBA00022679"/>
    </source>
</evidence>
<keyword evidence="9" id="KW-1185">Reference proteome</keyword>
<evidence type="ECO:0000259" key="6">
    <source>
        <dbReference type="Pfam" id="PF05175"/>
    </source>
</evidence>
<dbReference type="Proteomes" id="UP000000628">
    <property type="component" value="Chromosome"/>
</dbReference>
<evidence type="ECO:0000256" key="5">
    <source>
        <dbReference type="SAM" id="MobiDB-lite"/>
    </source>
</evidence>